<evidence type="ECO:0000259" key="15">
    <source>
        <dbReference type="PROSITE" id="PS50109"/>
    </source>
</evidence>
<evidence type="ECO:0000313" key="17">
    <source>
        <dbReference type="EMBL" id="MRX64782.1"/>
    </source>
</evidence>
<evidence type="ECO:0000313" key="18">
    <source>
        <dbReference type="Proteomes" id="UP000443153"/>
    </source>
</evidence>
<dbReference type="FunFam" id="1.10.287.130:FF:000034">
    <property type="entry name" value="Two-component system sensor histidine kinase/response regulator"/>
    <property type="match status" value="1"/>
</dbReference>
<dbReference type="InterPro" id="IPR004358">
    <property type="entry name" value="Sig_transdc_His_kin-like_C"/>
</dbReference>
<dbReference type="PANTHER" id="PTHR43547">
    <property type="entry name" value="TWO-COMPONENT HISTIDINE KINASE"/>
    <property type="match status" value="1"/>
</dbReference>
<proteinExistence type="predicted"/>
<keyword evidence="8" id="KW-0902">Two-component regulatory system</keyword>
<dbReference type="InterPro" id="IPR036890">
    <property type="entry name" value="HATPase_C_sf"/>
</dbReference>
<evidence type="ECO:0000256" key="13">
    <source>
        <dbReference type="SAM" id="Phobius"/>
    </source>
</evidence>
<dbReference type="PROSITE" id="PS50109">
    <property type="entry name" value="HIS_KIN"/>
    <property type="match status" value="1"/>
</dbReference>
<dbReference type="InterPro" id="IPR003661">
    <property type="entry name" value="HisK_dim/P_dom"/>
</dbReference>
<dbReference type="Gene3D" id="1.10.10.60">
    <property type="entry name" value="Homeodomain-like"/>
    <property type="match status" value="1"/>
</dbReference>
<sequence>MKSFTTIFLLLFGLTFGYGQSVPYRFKNLNTSNGLSQSSVIAIEQDSLGRMWLGTRDGLNLYDGNEFKVFRNDLNDSTSISNSDILAITEDTNGYIWIGTYNGLNRYDPKKGIFKRYFHSIDKNSLGNNTIWAITEIQNGEIWIGTSNGLSIYNKISDSFTTLYADDDSDTSLPSNYVLSIVEGKNGSIWVGTSKGFCKVTRDSNAQVGFQCLSPHNRQDELFVQVIASCQENILCIGTKNMGMLKFDIASEHFLTNQSLVEDDDIRAITKSNQGEVWVGTSKGITLINDIGEIQKLVYKPYENGSLSHDYIKSLFTDKKGSIWIGSYYGGVDIWDKSNTNFINYGEMSSIYKLGHKVVSSIVSDKSNQVYFGTEGGGVTIIDNVGQNIRYLNASNSNTLLTDNVKSLLINENRLWIGSFDKGVEIYDIARKKFDKKLLSKEFRSLFFNTGIYAIKEGKDREMWIGTFGEGLAKYDLSNSNLKVFKNDPENSKTLSSNRIRCLIIDKKDNVWVGTQTGLNLIPFNNGAYKDDDIIHFFYDKITESGDDILTIFQDSSNVIWVGIRAKGLFRFNGETFERIPIRSGKKVTSIYAILEDDDHALWMSSNQGLLRLIPKSGVFNIYTENDGLIGNEFSSGAALKIDGSKFYFGGPAGVSFFNPKILAHNDFVPQVILTDFKIKNKSVSPKDNNGILEQTAPFTKEIELEYDMANFSIDFAIPNFINPSSNQYQYRMVGLDENWTTTNQTKANFTIQNPGNYIFEVKGANNDGIWNSTGTKLRIKVKPAPWRSAWAFALYGILILSALLGLGHIIRSRTKLKHKLQLEYLEGQRNQEINDAKLRFFTNISHEFRTPLTLITGPLQQLLSDYNGSSFVYKKLLVIESNANHLLQLINRLMDFRKLEHNHFKLETAKGNIVKFSREIYLSFSEFAKSNGYEYTFLVDKDPILVYYDRPKLEQVFYNLISNAFKYTPKNGTIAIEISKDEKNITIDVKDSGPGIPIEYREKVFDRFFEIPEYTKTKKGQGTGTGIGLSIAKSIMDLHKGSISVLENPDNGGSIFRITLPLGKSHLSEDEIIKDFKFSDDVGLYTSQLKHPIPQTPLIANELLVDLEKETILLVEDNVPLRTFMKDLLKDNYNVIEAGDGEEALKKALKYVPSLIVSDVIMPVMVGTELCAKVKENLKTSHIPVILLTSRTSLLYKFEGLESGADDYISKPFNVREFQLRVKNLIDSSKRLRNKFSDDKSFSPNEIVISSVDEQLLKKALQIIEDNIANDQFDIPTFSSELGVSRTLLFTKIKAWTNFTPNEFVQEIRMKRAADLLEQDKLNISQISYQVGFKNPKYFSKCFTKKYGISPSSYADKFSTNSLD</sequence>
<dbReference type="Pfam" id="PF12833">
    <property type="entry name" value="HTH_18"/>
    <property type="match status" value="1"/>
</dbReference>
<dbReference type="InterPro" id="IPR001789">
    <property type="entry name" value="Sig_transdc_resp-reg_receiver"/>
</dbReference>
<dbReference type="CDD" id="cd00075">
    <property type="entry name" value="HATPase"/>
    <property type="match status" value="1"/>
</dbReference>
<protein>
    <recommendedName>
        <fullName evidence="2">histidine kinase</fullName>
        <ecNumber evidence="2">2.7.13.3</ecNumber>
    </recommendedName>
</protein>
<keyword evidence="9" id="KW-0805">Transcription regulation</keyword>
<dbReference type="PROSITE" id="PS00041">
    <property type="entry name" value="HTH_ARAC_FAMILY_1"/>
    <property type="match status" value="1"/>
</dbReference>
<keyword evidence="5" id="KW-0547">Nucleotide-binding</keyword>
<dbReference type="InterPro" id="IPR003594">
    <property type="entry name" value="HATPase_dom"/>
</dbReference>
<dbReference type="SUPFAM" id="SSF52172">
    <property type="entry name" value="CheY-like"/>
    <property type="match status" value="1"/>
</dbReference>
<dbReference type="RefSeq" id="WP_154366990.1">
    <property type="nucleotide sequence ID" value="NZ_WKJH01000018.1"/>
</dbReference>
<gene>
    <name evidence="17" type="ORF">GJ691_11450</name>
</gene>
<dbReference type="InterPro" id="IPR011123">
    <property type="entry name" value="Y_Y_Y"/>
</dbReference>
<keyword evidence="4" id="KW-0808">Transferase</keyword>
<feature type="domain" description="HTH araC/xylS-type" evidence="14">
    <location>
        <begin position="1259"/>
        <end position="1358"/>
    </location>
</feature>
<dbReference type="PRINTS" id="PR00344">
    <property type="entry name" value="BCTRLSENSOR"/>
</dbReference>
<dbReference type="GO" id="GO:0005524">
    <property type="term" value="F:ATP binding"/>
    <property type="evidence" value="ECO:0007669"/>
    <property type="project" value="UniProtKB-KW"/>
</dbReference>
<comment type="catalytic activity">
    <reaction evidence="1">
        <text>ATP + protein L-histidine = ADP + protein N-phospho-L-histidine.</text>
        <dbReference type="EC" id="2.7.13.3"/>
    </reaction>
</comment>
<dbReference type="InterPro" id="IPR011110">
    <property type="entry name" value="Reg_prop"/>
</dbReference>
<dbReference type="SMART" id="SM00387">
    <property type="entry name" value="HATPase_c"/>
    <property type="match status" value="1"/>
</dbReference>
<feature type="transmembrane region" description="Helical" evidence="13">
    <location>
        <begin position="790"/>
        <end position="811"/>
    </location>
</feature>
<dbReference type="InterPro" id="IPR018062">
    <property type="entry name" value="HTH_AraC-typ_CS"/>
</dbReference>
<dbReference type="SMART" id="SM00342">
    <property type="entry name" value="HTH_ARAC"/>
    <property type="match status" value="1"/>
</dbReference>
<dbReference type="InterPro" id="IPR018060">
    <property type="entry name" value="HTH_AraC"/>
</dbReference>
<dbReference type="PANTHER" id="PTHR43547:SF2">
    <property type="entry name" value="HYBRID SIGNAL TRANSDUCTION HISTIDINE KINASE C"/>
    <property type="match status" value="1"/>
</dbReference>
<accession>A0A6I2MPJ8</accession>
<dbReference type="SMART" id="SM00388">
    <property type="entry name" value="HisKA"/>
    <property type="match status" value="1"/>
</dbReference>
<dbReference type="Gene3D" id="3.40.50.2300">
    <property type="match status" value="1"/>
</dbReference>
<dbReference type="SUPFAM" id="SSF47384">
    <property type="entry name" value="Homodimeric domain of signal transducing histidine kinase"/>
    <property type="match status" value="1"/>
</dbReference>
<evidence type="ECO:0000256" key="9">
    <source>
        <dbReference type="ARBA" id="ARBA00023015"/>
    </source>
</evidence>
<keyword evidence="13" id="KW-0812">Transmembrane</keyword>
<dbReference type="SUPFAM" id="SSF55874">
    <property type="entry name" value="ATPase domain of HSP90 chaperone/DNA topoisomerase II/histidine kinase"/>
    <property type="match status" value="1"/>
</dbReference>
<dbReference type="Pfam" id="PF00072">
    <property type="entry name" value="Response_reg"/>
    <property type="match status" value="1"/>
</dbReference>
<dbReference type="OrthoDB" id="1522078at2"/>
<dbReference type="EC" id="2.7.13.3" evidence="2"/>
<dbReference type="Pfam" id="PF07495">
    <property type="entry name" value="Y_Y_Y"/>
    <property type="match status" value="1"/>
</dbReference>
<dbReference type="Pfam" id="PF02518">
    <property type="entry name" value="HATPase_c"/>
    <property type="match status" value="1"/>
</dbReference>
<name>A0A6I2MPJ8_9FLAO</name>
<dbReference type="SMART" id="SM00448">
    <property type="entry name" value="REC"/>
    <property type="match status" value="1"/>
</dbReference>
<keyword evidence="13" id="KW-1133">Transmembrane helix</keyword>
<dbReference type="InterPro" id="IPR009057">
    <property type="entry name" value="Homeodomain-like_sf"/>
</dbReference>
<dbReference type="Gene3D" id="2.130.10.10">
    <property type="entry name" value="YVTN repeat-like/Quinoprotein amine dehydrogenase"/>
    <property type="match status" value="4"/>
</dbReference>
<dbReference type="Gene3D" id="2.60.40.10">
    <property type="entry name" value="Immunoglobulins"/>
    <property type="match status" value="1"/>
</dbReference>
<dbReference type="FunFam" id="3.30.565.10:FF:000037">
    <property type="entry name" value="Hybrid sensor histidine kinase/response regulator"/>
    <property type="match status" value="1"/>
</dbReference>
<feature type="domain" description="Histidine kinase" evidence="15">
    <location>
        <begin position="844"/>
        <end position="1065"/>
    </location>
</feature>
<keyword evidence="3 12" id="KW-0597">Phosphoprotein</keyword>
<evidence type="ECO:0000256" key="8">
    <source>
        <dbReference type="ARBA" id="ARBA00023012"/>
    </source>
</evidence>
<evidence type="ECO:0000256" key="10">
    <source>
        <dbReference type="ARBA" id="ARBA00023125"/>
    </source>
</evidence>
<evidence type="ECO:0000256" key="5">
    <source>
        <dbReference type="ARBA" id="ARBA00022741"/>
    </source>
</evidence>
<evidence type="ECO:0000256" key="6">
    <source>
        <dbReference type="ARBA" id="ARBA00022777"/>
    </source>
</evidence>
<dbReference type="FunFam" id="2.60.40.10:FF:000791">
    <property type="entry name" value="Two-component system sensor histidine kinase/response regulator"/>
    <property type="match status" value="1"/>
</dbReference>
<dbReference type="InterPro" id="IPR036097">
    <property type="entry name" value="HisK_dim/P_sf"/>
</dbReference>
<dbReference type="InterPro" id="IPR005467">
    <property type="entry name" value="His_kinase_dom"/>
</dbReference>
<dbReference type="SUPFAM" id="SSF46689">
    <property type="entry name" value="Homeodomain-like"/>
    <property type="match status" value="1"/>
</dbReference>
<keyword evidence="18" id="KW-1185">Reference proteome</keyword>
<dbReference type="Pfam" id="PF00512">
    <property type="entry name" value="HisKA"/>
    <property type="match status" value="1"/>
</dbReference>
<keyword evidence="11" id="KW-0804">Transcription</keyword>
<evidence type="ECO:0000256" key="12">
    <source>
        <dbReference type="PROSITE-ProRule" id="PRU00169"/>
    </source>
</evidence>
<evidence type="ECO:0000256" key="11">
    <source>
        <dbReference type="ARBA" id="ARBA00023163"/>
    </source>
</evidence>
<dbReference type="Pfam" id="PF07494">
    <property type="entry name" value="Reg_prop"/>
    <property type="match status" value="6"/>
</dbReference>
<dbReference type="SUPFAM" id="SSF63829">
    <property type="entry name" value="Calcium-dependent phosphotriesterase"/>
    <property type="match status" value="3"/>
</dbReference>
<evidence type="ECO:0000259" key="16">
    <source>
        <dbReference type="PROSITE" id="PS50110"/>
    </source>
</evidence>
<dbReference type="EMBL" id="WKJH01000018">
    <property type="protein sequence ID" value="MRX64782.1"/>
    <property type="molecule type" value="Genomic_DNA"/>
</dbReference>
<dbReference type="CDD" id="cd17574">
    <property type="entry name" value="REC_OmpR"/>
    <property type="match status" value="1"/>
</dbReference>
<evidence type="ECO:0000259" key="14">
    <source>
        <dbReference type="PROSITE" id="PS01124"/>
    </source>
</evidence>
<dbReference type="Gene3D" id="3.30.565.10">
    <property type="entry name" value="Histidine kinase-like ATPase, C-terminal domain"/>
    <property type="match status" value="1"/>
</dbReference>
<dbReference type="GO" id="GO:0003700">
    <property type="term" value="F:DNA-binding transcription factor activity"/>
    <property type="evidence" value="ECO:0007669"/>
    <property type="project" value="InterPro"/>
</dbReference>
<feature type="domain" description="Response regulatory" evidence="16">
    <location>
        <begin position="1112"/>
        <end position="1227"/>
    </location>
</feature>
<evidence type="ECO:0000256" key="3">
    <source>
        <dbReference type="ARBA" id="ARBA00022553"/>
    </source>
</evidence>
<reference evidence="17 18" key="1">
    <citation type="submission" date="2019-11" db="EMBL/GenBank/DDBJ databases">
        <title>Maribacter lutea sp. nov., a marine bacterium isolated from intertidal sand.</title>
        <authorList>
            <person name="Liu A."/>
        </authorList>
    </citation>
    <scope>NUCLEOTIDE SEQUENCE [LARGE SCALE GENOMIC DNA]</scope>
    <source>
        <strain evidence="17 18">RZ05</strain>
    </source>
</reference>
<dbReference type="PROSITE" id="PS50110">
    <property type="entry name" value="RESPONSE_REGULATORY"/>
    <property type="match status" value="1"/>
</dbReference>
<dbReference type="CDD" id="cd00082">
    <property type="entry name" value="HisKA"/>
    <property type="match status" value="1"/>
</dbReference>
<dbReference type="PROSITE" id="PS01124">
    <property type="entry name" value="HTH_ARAC_FAMILY_2"/>
    <property type="match status" value="1"/>
</dbReference>
<evidence type="ECO:0000256" key="4">
    <source>
        <dbReference type="ARBA" id="ARBA00022679"/>
    </source>
</evidence>
<dbReference type="InterPro" id="IPR015943">
    <property type="entry name" value="WD40/YVTN_repeat-like_dom_sf"/>
</dbReference>
<comment type="caution">
    <text evidence="17">The sequence shown here is derived from an EMBL/GenBank/DDBJ whole genome shotgun (WGS) entry which is preliminary data.</text>
</comment>
<evidence type="ECO:0000256" key="7">
    <source>
        <dbReference type="ARBA" id="ARBA00022840"/>
    </source>
</evidence>
<keyword evidence="10" id="KW-0238">DNA-binding</keyword>
<dbReference type="Gene3D" id="1.10.287.130">
    <property type="match status" value="1"/>
</dbReference>
<dbReference type="Proteomes" id="UP000443153">
    <property type="component" value="Unassembled WGS sequence"/>
</dbReference>
<keyword evidence="6" id="KW-0418">Kinase</keyword>
<keyword evidence="7" id="KW-0067">ATP-binding</keyword>
<dbReference type="InterPro" id="IPR013783">
    <property type="entry name" value="Ig-like_fold"/>
</dbReference>
<feature type="modified residue" description="4-aspartylphosphate" evidence="12">
    <location>
        <position position="1160"/>
    </location>
</feature>
<dbReference type="InterPro" id="IPR011006">
    <property type="entry name" value="CheY-like_superfamily"/>
</dbReference>
<keyword evidence="13" id="KW-0472">Membrane</keyword>
<dbReference type="GO" id="GO:0000155">
    <property type="term" value="F:phosphorelay sensor kinase activity"/>
    <property type="evidence" value="ECO:0007669"/>
    <property type="project" value="InterPro"/>
</dbReference>
<evidence type="ECO:0000256" key="1">
    <source>
        <dbReference type="ARBA" id="ARBA00000085"/>
    </source>
</evidence>
<dbReference type="GO" id="GO:0043565">
    <property type="term" value="F:sequence-specific DNA binding"/>
    <property type="evidence" value="ECO:0007669"/>
    <property type="project" value="InterPro"/>
</dbReference>
<organism evidence="17 18">
    <name type="scientific">Maribacter luteus</name>
    <dbReference type="NCBI Taxonomy" id="2594478"/>
    <lineage>
        <taxon>Bacteria</taxon>
        <taxon>Pseudomonadati</taxon>
        <taxon>Bacteroidota</taxon>
        <taxon>Flavobacteriia</taxon>
        <taxon>Flavobacteriales</taxon>
        <taxon>Flavobacteriaceae</taxon>
        <taxon>Maribacter</taxon>
    </lineage>
</organism>
<evidence type="ECO:0000256" key="2">
    <source>
        <dbReference type="ARBA" id="ARBA00012438"/>
    </source>
</evidence>